<dbReference type="Pfam" id="PF01261">
    <property type="entry name" value="AP_endonuc_2"/>
    <property type="match status" value="1"/>
</dbReference>
<dbReference type="GO" id="GO:0016853">
    <property type="term" value="F:isomerase activity"/>
    <property type="evidence" value="ECO:0007669"/>
    <property type="project" value="UniProtKB-KW"/>
</dbReference>
<feature type="domain" description="Xylose isomerase-like TIM barrel" evidence="1">
    <location>
        <begin position="19"/>
        <end position="244"/>
    </location>
</feature>
<dbReference type="AlphaFoldDB" id="A0A424Y9J2"/>
<comment type="caution">
    <text evidence="2">The sequence shown here is derived from an EMBL/GenBank/DDBJ whole genome shotgun (WGS) entry which is preliminary data.</text>
</comment>
<organism evidence="2 3">
    <name type="scientific">Candidatus Syntrophonatronum acetioxidans</name>
    <dbReference type="NCBI Taxonomy" id="1795816"/>
    <lineage>
        <taxon>Bacteria</taxon>
        <taxon>Bacillati</taxon>
        <taxon>Bacillota</taxon>
        <taxon>Clostridia</taxon>
        <taxon>Eubacteriales</taxon>
        <taxon>Syntrophomonadaceae</taxon>
        <taxon>Candidatus Syntrophonatronum</taxon>
    </lineage>
</organism>
<proteinExistence type="predicted"/>
<accession>A0A424Y9J2</accession>
<gene>
    <name evidence="2" type="ORF">D5R97_10195</name>
</gene>
<keyword evidence="2" id="KW-0413">Isomerase</keyword>
<dbReference type="SUPFAM" id="SSF51658">
    <property type="entry name" value="Xylose isomerase-like"/>
    <property type="match status" value="1"/>
</dbReference>
<dbReference type="InterPro" id="IPR050312">
    <property type="entry name" value="IolE/XylAMocC-like"/>
</dbReference>
<sequence>MKLGFPNHPRKDIINEIRWIGEKGFDFAEIFVEPDNDKIFTPDLIRDLNSLLEEFNLDRLGHTACYIPLGSPFKELRDTSVEILKKQLDIFARIGCPKVTLHANWPPGLFSDQEGIELQTETLQRIIPLAGEYNIKLLWECLNSERDVMGNIQRILELNPELEFLADLGHLNVCGRDPLFYLEHFKDKIGHIHLHDNDGNRDLHLPVEAGIISWPELVEKLKEFYDGTITLEIFSREKEYVLVSREKILQEWYGG</sequence>
<dbReference type="Gene3D" id="3.20.20.150">
    <property type="entry name" value="Divalent-metal-dependent TIM barrel enzymes"/>
    <property type="match status" value="1"/>
</dbReference>
<evidence type="ECO:0000259" key="1">
    <source>
        <dbReference type="Pfam" id="PF01261"/>
    </source>
</evidence>
<reference evidence="2 3" key="1">
    <citation type="submission" date="2018-08" db="EMBL/GenBank/DDBJ databases">
        <title>The metabolism and importance of syntrophic acetate oxidation coupled to methane or sulfide production in haloalkaline environments.</title>
        <authorList>
            <person name="Timmers P.H.A."/>
            <person name="Vavourakis C.D."/>
            <person name="Sorokin D.Y."/>
            <person name="Sinninghe Damste J.S."/>
            <person name="Muyzer G."/>
            <person name="Stams A.J.M."/>
            <person name="Plugge C.M."/>
        </authorList>
    </citation>
    <scope>NUCLEOTIDE SEQUENCE [LARGE SCALE GENOMIC DNA]</scope>
    <source>
        <strain evidence="2">MSAO_Bac1</strain>
    </source>
</reference>
<dbReference type="PANTHER" id="PTHR12110">
    <property type="entry name" value="HYDROXYPYRUVATE ISOMERASE"/>
    <property type="match status" value="1"/>
</dbReference>
<evidence type="ECO:0000313" key="2">
    <source>
        <dbReference type="EMBL" id="RQD72919.1"/>
    </source>
</evidence>
<name>A0A424Y9J2_9FIRM</name>
<dbReference type="InterPro" id="IPR013022">
    <property type="entry name" value="Xyl_isomerase-like_TIM-brl"/>
</dbReference>
<protein>
    <submittedName>
        <fullName evidence="2">Sugar phosphate isomerase/epimerase</fullName>
    </submittedName>
</protein>
<dbReference type="Proteomes" id="UP000285138">
    <property type="component" value="Unassembled WGS sequence"/>
</dbReference>
<dbReference type="EMBL" id="QZAA01000288">
    <property type="protein sequence ID" value="RQD72919.1"/>
    <property type="molecule type" value="Genomic_DNA"/>
</dbReference>
<dbReference type="PANTHER" id="PTHR12110:SF21">
    <property type="entry name" value="XYLOSE ISOMERASE-LIKE TIM BARREL DOMAIN-CONTAINING PROTEIN"/>
    <property type="match status" value="1"/>
</dbReference>
<dbReference type="InterPro" id="IPR036237">
    <property type="entry name" value="Xyl_isomerase-like_sf"/>
</dbReference>
<evidence type="ECO:0000313" key="3">
    <source>
        <dbReference type="Proteomes" id="UP000285138"/>
    </source>
</evidence>